<evidence type="ECO:0000256" key="2">
    <source>
        <dbReference type="ARBA" id="ARBA00022475"/>
    </source>
</evidence>
<keyword evidence="2" id="KW-1003">Cell membrane</keyword>
<keyword evidence="3 6" id="KW-0812">Transmembrane</keyword>
<evidence type="ECO:0000256" key="3">
    <source>
        <dbReference type="ARBA" id="ARBA00022692"/>
    </source>
</evidence>
<dbReference type="PANTHER" id="PTHR30341:SF0">
    <property type="entry name" value="NA(+)_H(+) ANTIPORTER NHAA"/>
    <property type="match status" value="1"/>
</dbReference>
<evidence type="ECO:0000256" key="6">
    <source>
        <dbReference type="SAM" id="Phobius"/>
    </source>
</evidence>
<feature type="transmembrane region" description="Helical" evidence="6">
    <location>
        <begin position="184"/>
        <end position="210"/>
    </location>
</feature>
<dbReference type="AlphaFoldDB" id="A0A7S1MSC7"/>
<dbReference type="Gene3D" id="1.20.1530.10">
    <property type="entry name" value="Na+/H+ antiporter like domain"/>
    <property type="match status" value="1"/>
</dbReference>
<reference evidence="7" key="1">
    <citation type="submission" date="2021-01" db="EMBL/GenBank/DDBJ databases">
        <authorList>
            <person name="Corre E."/>
            <person name="Pelletier E."/>
            <person name="Niang G."/>
            <person name="Scheremetjew M."/>
            <person name="Finn R."/>
            <person name="Kale V."/>
            <person name="Holt S."/>
            <person name="Cochrane G."/>
            <person name="Meng A."/>
            <person name="Brown T."/>
            <person name="Cohen L."/>
        </authorList>
    </citation>
    <scope>NUCLEOTIDE SEQUENCE</scope>
    <source>
        <strain evidence="7">OF101</strain>
    </source>
</reference>
<keyword evidence="5 6" id="KW-0472">Membrane</keyword>
<dbReference type="InterPro" id="IPR004670">
    <property type="entry name" value="NhaA"/>
</dbReference>
<dbReference type="GO" id="GO:0006885">
    <property type="term" value="P:regulation of pH"/>
    <property type="evidence" value="ECO:0007669"/>
    <property type="project" value="InterPro"/>
</dbReference>
<sequence>MSDSVAALTTDEDLMGDLDSVSDPQAFIEAFTHRLGNLTIVPHARVASRLSLHGTAGSNASMDSRRNLVLDIPGDHQDADDGRSASTGSFRETVSKVMRILQKYSVPLVTGVVIAMIWGNVDITSFDHFTEDAMVKGASVLGHPLSLKFLVNDIFMCFFFGLAVKEVTEAILPGGSLSPLKRAINPLMATVGGIVGPAVAYIFLVLILWVSGTFEGKMCASTAASAGHRRLAVAAAAGLTGGEQPCTLGTLINGWGVPTATDISLAWMFALLIFGSGHPSINFLLLLAIVDDAIGMGIIAICYPDPDHPVEPVWLLLVLAALVVSYILRRLHVPFWQAYILLAGPCAWFGLLKAHVHPALALVFVVPLMPASHAIAAEPGVRDLGVCDLSSRSPREQAEDVASQFDVSEEQWRSSAATAAEILSRYHAEEAPLHVFEHTMKLPVDIGMFFFGLCNAGVKLDAVGGITASVVFALIVGKTLGIALFGLLAVCMGFGLPHGLTVVDLFAMSAIGGVGLTVALFVANEAFVDPGLQGQAKFGAVLSVLAAAVGWAIKVVPSKLWPSEPSGEDVKGAEMVDIIPCSEFNNAGPDFIEDCLVDDILHVIWLQRRYAMRGANWSVRSVTKAPTVVKAGSGGLGSAVLPAKQGMGMLTPTWGPNIRARTPVGLQSTEAKGL</sequence>
<feature type="transmembrane region" description="Helical" evidence="6">
    <location>
        <begin position="104"/>
        <end position="121"/>
    </location>
</feature>
<feature type="transmembrane region" description="Helical" evidence="6">
    <location>
        <begin position="313"/>
        <end position="328"/>
    </location>
</feature>
<gene>
    <name evidence="7" type="ORF">ACAT0790_LOCUS26064</name>
</gene>
<dbReference type="GO" id="GO:0005886">
    <property type="term" value="C:plasma membrane"/>
    <property type="evidence" value="ECO:0007669"/>
    <property type="project" value="UniProtKB-SubCell"/>
</dbReference>
<evidence type="ECO:0000256" key="1">
    <source>
        <dbReference type="ARBA" id="ARBA00004429"/>
    </source>
</evidence>
<comment type="subcellular location">
    <subcellularLocation>
        <location evidence="1">Cell inner membrane</location>
        <topology evidence="1">Multi-pass membrane protein</topology>
    </subcellularLocation>
</comment>
<feature type="transmembrane region" description="Helical" evidence="6">
    <location>
        <begin position="141"/>
        <end position="164"/>
    </location>
</feature>
<dbReference type="EMBL" id="HBGE01043198">
    <property type="protein sequence ID" value="CAD9139161.1"/>
    <property type="molecule type" value="Transcribed_RNA"/>
</dbReference>
<dbReference type="GO" id="GO:0015385">
    <property type="term" value="F:sodium:proton antiporter activity"/>
    <property type="evidence" value="ECO:0007669"/>
    <property type="project" value="TreeGrafter"/>
</dbReference>
<feature type="transmembrane region" description="Helical" evidence="6">
    <location>
        <begin position="335"/>
        <end position="352"/>
    </location>
</feature>
<evidence type="ECO:0000313" key="7">
    <source>
        <dbReference type="EMBL" id="CAD9139161.1"/>
    </source>
</evidence>
<keyword evidence="4 6" id="KW-1133">Transmembrane helix</keyword>
<feature type="transmembrane region" description="Helical" evidence="6">
    <location>
        <begin position="442"/>
        <end position="460"/>
    </location>
</feature>
<evidence type="ECO:0000256" key="5">
    <source>
        <dbReference type="ARBA" id="ARBA00023136"/>
    </source>
</evidence>
<feature type="transmembrane region" description="Helical" evidence="6">
    <location>
        <begin position="281"/>
        <end position="301"/>
    </location>
</feature>
<proteinExistence type="predicted"/>
<evidence type="ECO:0000256" key="4">
    <source>
        <dbReference type="ARBA" id="ARBA00022989"/>
    </source>
</evidence>
<name>A0A7S1MSC7_ALECA</name>
<feature type="transmembrane region" description="Helical" evidence="6">
    <location>
        <begin position="255"/>
        <end position="274"/>
    </location>
</feature>
<dbReference type="InterPro" id="IPR023171">
    <property type="entry name" value="Na/H_antiporter_dom_sf"/>
</dbReference>
<feature type="transmembrane region" description="Helical" evidence="6">
    <location>
        <begin position="466"/>
        <end position="490"/>
    </location>
</feature>
<organism evidence="7">
    <name type="scientific">Alexandrium catenella</name>
    <name type="common">Red tide dinoflagellate</name>
    <name type="synonym">Gonyaulax catenella</name>
    <dbReference type="NCBI Taxonomy" id="2925"/>
    <lineage>
        <taxon>Eukaryota</taxon>
        <taxon>Sar</taxon>
        <taxon>Alveolata</taxon>
        <taxon>Dinophyceae</taxon>
        <taxon>Gonyaulacales</taxon>
        <taxon>Pyrocystaceae</taxon>
        <taxon>Alexandrium</taxon>
    </lineage>
</organism>
<dbReference type="PANTHER" id="PTHR30341">
    <property type="entry name" value="SODIUM ION/PROTON ANTIPORTER NHAA-RELATED"/>
    <property type="match status" value="1"/>
</dbReference>
<dbReference type="Pfam" id="PF06965">
    <property type="entry name" value="Na_H_antiport_1"/>
    <property type="match status" value="2"/>
</dbReference>
<accession>A0A7S1MSC7</accession>
<feature type="transmembrane region" description="Helical" evidence="6">
    <location>
        <begin position="502"/>
        <end position="523"/>
    </location>
</feature>
<protein>
    <submittedName>
        <fullName evidence="7">Uncharacterized protein</fullName>
    </submittedName>
</protein>